<feature type="region of interest" description="Disordered" evidence="1">
    <location>
        <begin position="72"/>
        <end position="101"/>
    </location>
</feature>
<dbReference type="PANTHER" id="PTHR35528:SF3">
    <property type="entry name" value="BLL1675 PROTEIN"/>
    <property type="match status" value="1"/>
</dbReference>
<feature type="compositionally biased region" description="Low complexity" evidence="1">
    <location>
        <begin position="304"/>
        <end position="320"/>
    </location>
</feature>
<feature type="domain" description="DDE" evidence="2">
    <location>
        <begin position="166"/>
        <end position="255"/>
    </location>
</feature>
<proteinExistence type="predicted"/>
<evidence type="ECO:0000256" key="1">
    <source>
        <dbReference type="SAM" id="MobiDB-lite"/>
    </source>
</evidence>
<evidence type="ECO:0000313" key="4">
    <source>
        <dbReference type="Proteomes" id="UP000003947"/>
    </source>
</evidence>
<protein>
    <recommendedName>
        <fullName evidence="2">DDE domain-containing protein</fullName>
    </recommendedName>
</protein>
<feature type="region of interest" description="Disordered" evidence="1">
    <location>
        <begin position="299"/>
        <end position="320"/>
    </location>
</feature>
<evidence type="ECO:0000259" key="2">
    <source>
        <dbReference type="Pfam" id="PF13610"/>
    </source>
</evidence>
<dbReference type="EMBL" id="JH660640">
    <property type="protein sequence ID" value="EIM29983.1"/>
    <property type="molecule type" value="Genomic_DNA"/>
</dbReference>
<keyword evidence="4" id="KW-1185">Reference proteome</keyword>
<reference evidence="3 4" key="1">
    <citation type="submission" date="2012-02" db="EMBL/GenBank/DDBJ databases">
        <title>Improved High-Quality Draft sequence of Microvirga sp. WSM3557.</title>
        <authorList>
            <consortium name="US DOE Joint Genome Institute"/>
            <person name="Lucas S."/>
            <person name="Han J."/>
            <person name="Lapidus A."/>
            <person name="Cheng J.-F."/>
            <person name="Goodwin L."/>
            <person name="Pitluck S."/>
            <person name="Peters L."/>
            <person name="Zhang X."/>
            <person name="Detter J.C."/>
            <person name="Han C."/>
            <person name="Tapia R."/>
            <person name="Land M."/>
            <person name="Hauser L."/>
            <person name="Kyrpides N."/>
            <person name="Ivanova N."/>
            <person name="Pagani I."/>
            <person name="Brau L."/>
            <person name="Yates R."/>
            <person name="O'Hara G."/>
            <person name="Rui T."/>
            <person name="Howieson J."/>
            <person name="Reeve W."/>
            <person name="Woyke T."/>
        </authorList>
    </citation>
    <scope>NUCLEOTIDE SEQUENCE [LARGE SCALE GENOMIC DNA]</scope>
    <source>
        <strain evidence="3 4">WSM3557</strain>
    </source>
</reference>
<dbReference type="Proteomes" id="UP000003947">
    <property type="component" value="Unassembled WGS sequence"/>
</dbReference>
<organism evidence="3 4">
    <name type="scientific">Microvirga lotononidis</name>
    <dbReference type="NCBI Taxonomy" id="864069"/>
    <lineage>
        <taxon>Bacteria</taxon>
        <taxon>Pseudomonadati</taxon>
        <taxon>Pseudomonadota</taxon>
        <taxon>Alphaproteobacteria</taxon>
        <taxon>Hyphomicrobiales</taxon>
        <taxon>Methylobacteriaceae</taxon>
        <taxon>Microvirga</taxon>
    </lineage>
</organism>
<dbReference type="STRING" id="864069.MicloDRAFT_00013040"/>
<dbReference type="HOGENOM" id="CLU_868235_0_0_5"/>
<gene>
    <name evidence="3" type="ORF">MicloDRAFT_00013040</name>
</gene>
<dbReference type="Pfam" id="PF13610">
    <property type="entry name" value="DDE_Tnp_IS240"/>
    <property type="match status" value="1"/>
</dbReference>
<evidence type="ECO:0000313" key="3">
    <source>
        <dbReference type="EMBL" id="EIM29983.1"/>
    </source>
</evidence>
<dbReference type="eggNOG" id="COG3316">
    <property type="taxonomic scope" value="Bacteria"/>
</dbReference>
<sequence length="320" mass="35125">MLADSGVMVEHTTLFRRIQAYAPELEAYPSASPDDEWLLARGRNVVFDERCGPFPQHEARIARTRRKTEVCDVDSAPGLSHAPQPRSDGIKGHPTTGKPAFTRLISARGPSAREGSMTVFFGIDVAKERLDCAAVVQGRERPIGQKSFPNTPDGIERAVAWVMKTSKAAKRLLTRLMRKQGMAPRHIVTDKLSSYGAARRQVMPSVEHRSHKGLNNRAENSHLPLAKRERMMQGFQSVGGLQRFTSVISAVSNLFVPPHSRRAALATHLHRLQAIAAWKPRRACSPEFNKAGLIATSSGYRDITGPTGSSSARPSSAPRP</sequence>
<dbReference type="PANTHER" id="PTHR35528">
    <property type="entry name" value="BLL1675 PROTEIN"/>
    <property type="match status" value="1"/>
</dbReference>
<dbReference type="InterPro" id="IPR052183">
    <property type="entry name" value="IS_Transposase"/>
</dbReference>
<accession>I4Z191</accession>
<dbReference type="AlphaFoldDB" id="I4Z191"/>
<name>I4Z191_9HYPH</name>
<dbReference type="InterPro" id="IPR032874">
    <property type="entry name" value="DDE_dom"/>
</dbReference>
<dbReference type="PATRIC" id="fig|864069.3.peg.1447"/>